<keyword evidence="6" id="KW-1185">Reference proteome</keyword>
<reference evidence="6" key="1">
    <citation type="submission" date="2010-07" db="EMBL/GenBank/DDBJ databases">
        <title>The genome sequence of Gaeumannomyces graminis var. tritici strain R3-111a-1.</title>
        <authorList>
            <consortium name="The Broad Institute Genome Sequencing Platform"/>
            <person name="Ma L.-J."/>
            <person name="Dead R."/>
            <person name="Young S."/>
            <person name="Zeng Q."/>
            <person name="Koehrsen M."/>
            <person name="Alvarado L."/>
            <person name="Berlin A."/>
            <person name="Chapman S.B."/>
            <person name="Chen Z."/>
            <person name="Freedman E."/>
            <person name="Gellesch M."/>
            <person name="Goldberg J."/>
            <person name="Griggs A."/>
            <person name="Gujja S."/>
            <person name="Heilman E.R."/>
            <person name="Heiman D."/>
            <person name="Hepburn T."/>
            <person name="Howarth C."/>
            <person name="Jen D."/>
            <person name="Larson L."/>
            <person name="Mehta T."/>
            <person name="Neiman D."/>
            <person name="Pearson M."/>
            <person name="Roberts A."/>
            <person name="Saif S."/>
            <person name="Shea T."/>
            <person name="Shenoy N."/>
            <person name="Sisk P."/>
            <person name="Stolte C."/>
            <person name="Sykes S."/>
            <person name="Walk T."/>
            <person name="White J."/>
            <person name="Yandava C."/>
            <person name="Haas B."/>
            <person name="Nusbaum C."/>
            <person name="Birren B."/>
        </authorList>
    </citation>
    <scope>NUCLEOTIDE SEQUENCE [LARGE SCALE GENOMIC DNA]</scope>
    <source>
        <strain evidence="6">R3-111a-1</strain>
    </source>
</reference>
<dbReference type="GeneID" id="20351676"/>
<dbReference type="InterPro" id="IPR014718">
    <property type="entry name" value="GH-type_carb-bd"/>
</dbReference>
<reference evidence="4" key="2">
    <citation type="submission" date="2010-07" db="EMBL/GenBank/DDBJ databases">
        <authorList>
            <consortium name="The Broad Institute Genome Sequencing Platform"/>
            <consortium name="Broad Institute Genome Sequencing Center for Infectious Disease"/>
            <person name="Ma L.-J."/>
            <person name="Dead R."/>
            <person name="Young S."/>
            <person name="Zeng Q."/>
            <person name="Koehrsen M."/>
            <person name="Alvarado L."/>
            <person name="Berlin A."/>
            <person name="Chapman S.B."/>
            <person name="Chen Z."/>
            <person name="Freedman E."/>
            <person name="Gellesch M."/>
            <person name="Goldberg J."/>
            <person name="Griggs A."/>
            <person name="Gujja S."/>
            <person name="Heilman E.R."/>
            <person name="Heiman D."/>
            <person name="Hepburn T."/>
            <person name="Howarth C."/>
            <person name="Jen D."/>
            <person name="Larson L."/>
            <person name="Mehta T."/>
            <person name="Neiman D."/>
            <person name="Pearson M."/>
            <person name="Roberts A."/>
            <person name="Saif S."/>
            <person name="Shea T."/>
            <person name="Shenoy N."/>
            <person name="Sisk P."/>
            <person name="Stolte C."/>
            <person name="Sykes S."/>
            <person name="Walk T."/>
            <person name="White J."/>
            <person name="Yandava C."/>
            <person name="Haas B."/>
            <person name="Nusbaum C."/>
            <person name="Birren B."/>
        </authorList>
    </citation>
    <scope>NUCLEOTIDE SEQUENCE</scope>
    <source>
        <strain evidence="4">R3-111a-1</strain>
    </source>
</reference>
<evidence type="ECO:0000313" key="4">
    <source>
        <dbReference type="EMBL" id="EJT71967.1"/>
    </source>
</evidence>
<sequence>MSRNQCGNVICCRTCMPTSGYKDVVPTSAPSVSRIEFPPWSSSVLCLPSGPSLLRQIPAVSCRRYLVHSCLPIRQATMRHSLLSLGACLLPFCSAQATAKPQPDADGKYWIHGQGISAAFVPYGASVANVFVNDRYGIRRDIVTGFDNATHFSEDKKHDHFGGVPGRYANRIRNSTFEIDGETFHILPNEHKTPEHPDGLNTLHGGPKGWDWRNFTVVSHSNDSITFSIVDPDGEQGFPGEVVSYVTYTLGNMTWDFKIVAMATTKKTPIMLTSHAYWNLDGFSNNETNKIYNHTFHIPNGGQRVDVDNILIPTGDILANQKHSINDFWSAPKQIGANFSSPGMLGNCGFNCTGYDNCWLVNRAQDGPYNWRTSGPVASVWSDWSGIRLDIFSDQDAFQMYSCGGQDGSMPLKKTQGINDNPNFPRTIAKDGCIVLEVQDYIDAINQPSWQRSKKQIFGPGDDPYVLQASYRFSHV</sequence>
<dbReference type="FunFam" id="2.70.98.10:FF:000014">
    <property type="entry name" value="Aldose 1-epimerase, putative"/>
    <property type="match status" value="1"/>
</dbReference>
<dbReference type="EMBL" id="GL385400">
    <property type="protein sequence ID" value="EJT71967.1"/>
    <property type="molecule type" value="Genomic_DNA"/>
</dbReference>
<reference evidence="5" key="4">
    <citation type="journal article" date="2015" name="G3 (Bethesda)">
        <title>Genome sequences of three phytopathogenic species of the Magnaporthaceae family of fungi.</title>
        <authorList>
            <person name="Okagaki L.H."/>
            <person name="Nunes C.C."/>
            <person name="Sailsbery J."/>
            <person name="Clay B."/>
            <person name="Brown D."/>
            <person name="John T."/>
            <person name="Oh Y."/>
            <person name="Young N."/>
            <person name="Fitzgerald M."/>
            <person name="Haas B.J."/>
            <person name="Zeng Q."/>
            <person name="Young S."/>
            <person name="Adiconis X."/>
            <person name="Fan L."/>
            <person name="Levin J.Z."/>
            <person name="Mitchell T.K."/>
            <person name="Okubara P.A."/>
            <person name="Farman M.L."/>
            <person name="Kohn L.M."/>
            <person name="Birren B."/>
            <person name="Ma L.-J."/>
            <person name="Dean R.A."/>
        </authorList>
    </citation>
    <scope>NUCLEOTIDE SEQUENCE</scope>
    <source>
        <strain evidence="5">R3-111a-1</strain>
    </source>
</reference>
<keyword evidence="2" id="KW-0413">Isomerase</keyword>
<evidence type="ECO:0000256" key="2">
    <source>
        <dbReference type="ARBA" id="ARBA00023235"/>
    </source>
</evidence>
<proteinExistence type="inferred from homology"/>
<accession>J3PCJ7</accession>
<dbReference type="InterPro" id="IPR047215">
    <property type="entry name" value="Galactose_mutarotase-like"/>
</dbReference>
<gene>
    <name evidence="5" type="primary">20351676</name>
    <name evidence="4" type="ORF">GGTG_11218</name>
</gene>
<dbReference type="Pfam" id="PF01263">
    <property type="entry name" value="Aldose_epim"/>
    <property type="match status" value="1"/>
</dbReference>
<evidence type="ECO:0000256" key="1">
    <source>
        <dbReference type="ARBA" id="ARBA00006206"/>
    </source>
</evidence>
<dbReference type="GO" id="GO:0033499">
    <property type="term" value="P:galactose catabolic process via UDP-galactose, Leloir pathway"/>
    <property type="evidence" value="ECO:0007669"/>
    <property type="project" value="TreeGrafter"/>
</dbReference>
<dbReference type="SUPFAM" id="SSF74650">
    <property type="entry name" value="Galactose mutarotase-like"/>
    <property type="match status" value="1"/>
</dbReference>
<organism evidence="4">
    <name type="scientific">Gaeumannomyces tritici (strain R3-111a-1)</name>
    <name type="common">Wheat and barley take-all root rot fungus</name>
    <name type="synonym">Gaeumannomyces graminis var. tritici</name>
    <dbReference type="NCBI Taxonomy" id="644352"/>
    <lineage>
        <taxon>Eukaryota</taxon>
        <taxon>Fungi</taxon>
        <taxon>Dikarya</taxon>
        <taxon>Ascomycota</taxon>
        <taxon>Pezizomycotina</taxon>
        <taxon>Sordariomycetes</taxon>
        <taxon>Sordariomycetidae</taxon>
        <taxon>Magnaporthales</taxon>
        <taxon>Magnaporthaceae</taxon>
        <taxon>Gaeumannomyces</taxon>
    </lineage>
</organism>
<dbReference type="HOGENOM" id="CLU_031753_0_1_1"/>
<reference evidence="5" key="5">
    <citation type="submission" date="2018-04" db="UniProtKB">
        <authorList>
            <consortium name="EnsemblFungi"/>
        </authorList>
    </citation>
    <scope>IDENTIFICATION</scope>
    <source>
        <strain evidence="5">R3-111a-1</strain>
    </source>
</reference>
<dbReference type="GO" id="GO:0030246">
    <property type="term" value="F:carbohydrate binding"/>
    <property type="evidence" value="ECO:0007669"/>
    <property type="project" value="InterPro"/>
</dbReference>
<dbReference type="eggNOG" id="KOG1604">
    <property type="taxonomic scope" value="Eukaryota"/>
</dbReference>
<dbReference type="AlphaFoldDB" id="J3PCJ7"/>
<comment type="similarity">
    <text evidence="1">Belongs to the aldose epimerase family.</text>
</comment>
<reference evidence="4" key="3">
    <citation type="submission" date="2010-09" db="EMBL/GenBank/DDBJ databases">
        <title>Annotation of Gaeumannomyces graminis var. tritici R3-111a-1.</title>
        <authorList>
            <consortium name="The Broad Institute Genome Sequencing Platform"/>
            <person name="Ma L.-J."/>
            <person name="Dead R."/>
            <person name="Young S.K."/>
            <person name="Zeng Q."/>
            <person name="Gargeya S."/>
            <person name="Fitzgerald M."/>
            <person name="Haas B."/>
            <person name="Abouelleil A."/>
            <person name="Alvarado L."/>
            <person name="Arachchi H.M."/>
            <person name="Berlin A."/>
            <person name="Brown A."/>
            <person name="Chapman S.B."/>
            <person name="Chen Z."/>
            <person name="Dunbar C."/>
            <person name="Freedman E."/>
            <person name="Gearin G."/>
            <person name="Gellesch M."/>
            <person name="Goldberg J."/>
            <person name="Griggs A."/>
            <person name="Gujja S."/>
            <person name="Heiman D."/>
            <person name="Howarth C."/>
            <person name="Larson L."/>
            <person name="Lui A."/>
            <person name="MacDonald P.J.P."/>
            <person name="Mehta T."/>
            <person name="Montmayeur A."/>
            <person name="Murphy C."/>
            <person name="Neiman D."/>
            <person name="Pearson M."/>
            <person name="Priest M."/>
            <person name="Roberts A."/>
            <person name="Saif S."/>
            <person name="Shea T."/>
            <person name="Shenoy N."/>
            <person name="Sisk P."/>
            <person name="Stolte C."/>
            <person name="Sykes S."/>
            <person name="Yandava C."/>
            <person name="Wortman J."/>
            <person name="Nusbaum C."/>
            <person name="Birren B."/>
        </authorList>
    </citation>
    <scope>NUCLEOTIDE SEQUENCE</scope>
    <source>
        <strain evidence="4">R3-111a-1</strain>
    </source>
</reference>
<dbReference type="CDD" id="cd09019">
    <property type="entry name" value="galactose_mutarotase_like"/>
    <property type="match status" value="1"/>
</dbReference>
<evidence type="ECO:0000256" key="3">
    <source>
        <dbReference type="ARBA" id="ARBA00023277"/>
    </source>
</evidence>
<dbReference type="VEuPathDB" id="FungiDB:GGTG_11218"/>
<evidence type="ECO:0000313" key="5">
    <source>
        <dbReference type="EnsemblFungi" id="EJT71967"/>
    </source>
</evidence>
<name>J3PCJ7_GAET3</name>
<dbReference type="Proteomes" id="UP000006039">
    <property type="component" value="Unassembled WGS sequence"/>
</dbReference>
<dbReference type="OrthoDB" id="274691at2759"/>
<dbReference type="PANTHER" id="PTHR10091">
    <property type="entry name" value="ALDOSE-1-EPIMERASE"/>
    <property type="match status" value="1"/>
</dbReference>
<dbReference type="EnsemblFungi" id="EJT71967">
    <property type="protein sequence ID" value="EJT71967"/>
    <property type="gene ID" value="GGTG_11218"/>
</dbReference>
<evidence type="ECO:0000313" key="6">
    <source>
        <dbReference type="Proteomes" id="UP000006039"/>
    </source>
</evidence>
<dbReference type="InterPro" id="IPR011013">
    <property type="entry name" value="Gal_mutarotase_sf_dom"/>
</dbReference>
<dbReference type="RefSeq" id="XP_009227364.1">
    <property type="nucleotide sequence ID" value="XM_009229100.1"/>
</dbReference>
<protein>
    <submittedName>
        <fullName evidence="4">Aldose 1-epimerase</fullName>
    </submittedName>
</protein>
<dbReference type="PANTHER" id="PTHR10091:SF6">
    <property type="entry name" value="1-EPIMERASE, PUTATIVE (AFU_ORTHOLOGUE AFUA_3G13240)-RELATED"/>
    <property type="match status" value="1"/>
</dbReference>
<dbReference type="Gene3D" id="2.70.98.10">
    <property type="match status" value="1"/>
</dbReference>
<dbReference type="GO" id="GO:0006006">
    <property type="term" value="P:glucose metabolic process"/>
    <property type="evidence" value="ECO:0007669"/>
    <property type="project" value="TreeGrafter"/>
</dbReference>
<dbReference type="InterPro" id="IPR008183">
    <property type="entry name" value="Aldose_1/G6P_1-epimerase"/>
</dbReference>
<dbReference type="STRING" id="644352.J3PCJ7"/>
<keyword evidence="3" id="KW-0119">Carbohydrate metabolism</keyword>
<dbReference type="GO" id="GO:0004034">
    <property type="term" value="F:aldose 1-epimerase activity"/>
    <property type="evidence" value="ECO:0007669"/>
    <property type="project" value="TreeGrafter"/>
</dbReference>